<protein>
    <submittedName>
        <fullName evidence="5">FCD domain-containing protein</fullName>
    </submittedName>
</protein>
<evidence type="ECO:0000256" key="1">
    <source>
        <dbReference type="ARBA" id="ARBA00023015"/>
    </source>
</evidence>
<dbReference type="GO" id="GO:0003700">
    <property type="term" value="F:DNA-binding transcription factor activity"/>
    <property type="evidence" value="ECO:0007669"/>
    <property type="project" value="InterPro"/>
</dbReference>
<dbReference type="SUPFAM" id="SSF48008">
    <property type="entry name" value="GntR ligand-binding domain-like"/>
    <property type="match status" value="1"/>
</dbReference>
<evidence type="ECO:0000256" key="3">
    <source>
        <dbReference type="ARBA" id="ARBA00023163"/>
    </source>
</evidence>
<reference evidence="6" key="1">
    <citation type="submission" date="2016-10" db="EMBL/GenBank/DDBJ databases">
        <authorList>
            <person name="Varghese N."/>
            <person name="Submissions S."/>
        </authorList>
    </citation>
    <scope>NUCLEOTIDE SEQUENCE [LARGE SCALE GENOMIC DNA]</scope>
    <source>
        <strain evidence="6">CGMCC 1.9108</strain>
    </source>
</reference>
<dbReference type="Proteomes" id="UP000199628">
    <property type="component" value="Unassembled WGS sequence"/>
</dbReference>
<dbReference type="STRING" id="639004.SAMN04488239_10111"/>
<dbReference type="PANTHER" id="PTHR43537">
    <property type="entry name" value="TRANSCRIPTIONAL REGULATOR, GNTR FAMILY"/>
    <property type="match status" value="1"/>
</dbReference>
<dbReference type="GO" id="GO:0003677">
    <property type="term" value="F:DNA binding"/>
    <property type="evidence" value="ECO:0007669"/>
    <property type="project" value="UniProtKB-KW"/>
</dbReference>
<organism evidence="5 6">
    <name type="scientific">Ruegeria marina</name>
    <dbReference type="NCBI Taxonomy" id="639004"/>
    <lineage>
        <taxon>Bacteria</taxon>
        <taxon>Pseudomonadati</taxon>
        <taxon>Pseudomonadota</taxon>
        <taxon>Alphaproteobacteria</taxon>
        <taxon>Rhodobacterales</taxon>
        <taxon>Roseobacteraceae</taxon>
        <taxon>Ruegeria</taxon>
    </lineage>
</organism>
<proteinExistence type="predicted"/>
<dbReference type="SUPFAM" id="SSF46785">
    <property type="entry name" value="Winged helix' DNA-binding domain"/>
    <property type="match status" value="1"/>
</dbReference>
<dbReference type="EMBL" id="FMZV01000001">
    <property type="protein sequence ID" value="SDC00828.1"/>
    <property type="molecule type" value="Genomic_DNA"/>
</dbReference>
<feature type="domain" description="HTH gntR-type" evidence="4">
    <location>
        <begin position="8"/>
        <end position="75"/>
    </location>
</feature>
<dbReference type="CDD" id="cd07377">
    <property type="entry name" value="WHTH_GntR"/>
    <property type="match status" value="1"/>
</dbReference>
<dbReference type="InterPro" id="IPR008920">
    <property type="entry name" value="TF_FadR/GntR_C"/>
</dbReference>
<dbReference type="PROSITE" id="PS50949">
    <property type="entry name" value="HTH_GNTR"/>
    <property type="match status" value="1"/>
</dbReference>
<name>A0A1G6I344_9RHOB</name>
<dbReference type="InterPro" id="IPR036390">
    <property type="entry name" value="WH_DNA-bd_sf"/>
</dbReference>
<dbReference type="Pfam" id="PF07729">
    <property type="entry name" value="FCD"/>
    <property type="match status" value="1"/>
</dbReference>
<keyword evidence="3" id="KW-0804">Transcription</keyword>
<evidence type="ECO:0000259" key="4">
    <source>
        <dbReference type="PROSITE" id="PS50949"/>
    </source>
</evidence>
<dbReference type="InterPro" id="IPR036388">
    <property type="entry name" value="WH-like_DNA-bd_sf"/>
</dbReference>
<evidence type="ECO:0000313" key="6">
    <source>
        <dbReference type="Proteomes" id="UP000199628"/>
    </source>
</evidence>
<evidence type="ECO:0000256" key="2">
    <source>
        <dbReference type="ARBA" id="ARBA00023125"/>
    </source>
</evidence>
<gene>
    <name evidence="5" type="ORF">SAMN04488239_10111</name>
</gene>
<dbReference type="SMART" id="SM00345">
    <property type="entry name" value="HTH_GNTR"/>
    <property type="match status" value="1"/>
</dbReference>
<accession>A0A1G6I344</accession>
<dbReference type="AlphaFoldDB" id="A0A1G6I344"/>
<dbReference type="Gene3D" id="1.10.10.10">
    <property type="entry name" value="Winged helix-like DNA-binding domain superfamily/Winged helix DNA-binding domain"/>
    <property type="match status" value="1"/>
</dbReference>
<dbReference type="InterPro" id="IPR011711">
    <property type="entry name" value="GntR_C"/>
</dbReference>
<dbReference type="Pfam" id="PF00392">
    <property type="entry name" value="GntR"/>
    <property type="match status" value="1"/>
</dbReference>
<evidence type="ECO:0000313" key="5">
    <source>
        <dbReference type="EMBL" id="SDC00828.1"/>
    </source>
</evidence>
<keyword evidence="6" id="KW-1185">Reference proteome</keyword>
<dbReference type="PANTHER" id="PTHR43537:SF45">
    <property type="entry name" value="GNTR FAMILY REGULATORY PROTEIN"/>
    <property type="match status" value="1"/>
</dbReference>
<dbReference type="InterPro" id="IPR000524">
    <property type="entry name" value="Tscrpt_reg_HTH_GntR"/>
</dbReference>
<dbReference type="Gene3D" id="1.20.120.530">
    <property type="entry name" value="GntR ligand-binding domain-like"/>
    <property type="match status" value="1"/>
</dbReference>
<keyword evidence="2" id="KW-0238">DNA-binding</keyword>
<sequence length="137" mass="15015">MDTIRPKKTLTEETYDILVEAICSGELKPGERLTQDEIAARLNVSRQPVNSAISILKTNRLVEDTGRRGVVVAPIDPMLFASIYELRLAIEPFVLRLAAKRMPATAAEEGRQIMAEGAEALASGSVRAVVDADMHFH</sequence>
<keyword evidence="1" id="KW-0805">Transcription regulation</keyword>